<dbReference type="EMBL" id="JABEZW010228166">
    <property type="protein sequence ID" value="MBA0788627.1"/>
    <property type="molecule type" value="Genomic_DNA"/>
</dbReference>
<accession>A0A7J9FTI6</accession>
<dbReference type="AlphaFoldDB" id="A0A7J9FTI6"/>
<evidence type="ECO:0000313" key="1">
    <source>
        <dbReference type="EMBL" id="MBA0788627.1"/>
    </source>
</evidence>
<name>A0A7J9FTI6_9ROSI</name>
<reference evidence="1 2" key="1">
    <citation type="journal article" date="2019" name="Genome Biol. Evol.">
        <title>Insights into the evolution of the New World diploid cottons (Gossypium, subgenus Houzingenia) based on genome sequencing.</title>
        <authorList>
            <person name="Grover C.E."/>
            <person name="Arick M.A. 2nd"/>
            <person name="Thrash A."/>
            <person name="Conover J.L."/>
            <person name="Sanders W.S."/>
            <person name="Peterson D.G."/>
            <person name="Frelichowski J.E."/>
            <person name="Scheffler J.A."/>
            <person name="Scheffler B.E."/>
            <person name="Wendel J.F."/>
        </authorList>
    </citation>
    <scope>NUCLEOTIDE SEQUENCE [LARGE SCALE GENOMIC DNA]</scope>
    <source>
        <strain evidence="1">8</strain>
        <tissue evidence="1">Leaf</tissue>
    </source>
</reference>
<organism evidence="1 2">
    <name type="scientific">Gossypium trilobum</name>
    <dbReference type="NCBI Taxonomy" id="34281"/>
    <lineage>
        <taxon>Eukaryota</taxon>
        <taxon>Viridiplantae</taxon>
        <taxon>Streptophyta</taxon>
        <taxon>Embryophyta</taxon>
        <taxon>Tracheophyta</taxon>
        <taxon>Spermatophyta</taxon>
        <taxon>Magnoliopsida</taxon>
        <taxon>eudicotyledons</taxon>
        <taxon>Gunneridae</taxon>
        <taxon>Pentapetalae</taxon>
        <taxon>rosids</taxon>
        <taxon>malvids</taxon>
        <taxon>Malvales</taxon>
        <taxon>Malvaceae</taxon>
        <taxon>Malvoideae</taxon>
        <taxon>Gossypium</taxon>
    </lineage>
</organism>
<sequence>MRIQKEFSLLHFLIYKLVKNVLYII</sequence>
<dbReference type="Proteomes" id="UP000593568">
    <property type="component" value="Unassembled WGS sequence"/>
</dbReference>
<evidence type="ECO:0000313" key="2">
    <source>
        <dbReference type="Proteomes" id="UP000593568"/>
    </source>
</evidence>
<proteinExistence type="predicted"/>
<keyword evidence="2" id="KW-1185">Reference proteome</keyword>
<comment type="caution">
    <text evidence="1">The sequence shown here is derived from an EMBL/GenBank/DDBJ whole genome shotgun (WGS) entry which is preliminary data.</text>
</comment>
<protein>
    <submittedName>
        <fullName evidence="1">Uncharacterized protein</fullName>
    </submittedName>
</protein>
<gene>
    <name evidence="1" type="ORF">Gotri_026542</name>
</gene>